<sequence>MSYTMFSSVRQRGKVRTELQGIWFRKLTVFLVFVAVFSVSLSSSLAEPIYRDIEVTLLTPFGTPMVGARVLVRKPDGTQLVAVADTSGKVLVHQVSGGVVDVVVLSWRGMPINFVARNVTGGVVIVENIGKLIIVVTSANGFSQENALVIVKGDNFTLLDLTDASGRFVAELPEGTYFVEAAKGQWSTTAQVPVKSRETTIHIFALNYIALPGVALSPSEMLGLLLLLVLTYLTLNIIIVEYLIYRKRRIQVIQIRPHGSSEES</sequence>
<keyword evidence="1" id="KW-0472">Membrane</keyword>
<comment type="caution">
    <text evidence="2">The sequence shown here is derived from an EMBL/GenBank/DDBJ whole genome shotgun (WGS) entry which is preliminary data.</text>
</comment>
<protein>
    <recommendedName>
        <fullName evidence="3">Carboxypeptidase regulatory-like domain-containing protein</fullName>
    </recommendedName>
</protein>
<dbReference type="AlphaFoldDB" id="A0A7C1GCM3"/>
<dbReference type="InterPro" id="IPR013784">
    <property type="entry name" value="Carb-bd-like_fold"/>
</dbReference>
<name>A0A7C1GCM3_9CREN</name>
<keyword evidence="1" id="KW-1133">Transmembrane helix</keyword>
<dbReference type="Gene3D" id="2.60.40.1120">
    <property type="entry name" value="Carboxypeptidase-like, regulatory domain"/>
    <property type="match status" value="1"/>
</dbReference>
<evidence type="ECO:0000313" key="2">
    <source>
        <dbReference type="EMBL" id="HDP15925.1"/>
    </source>
</evidence>
<organism evidence="2">
    <name type="scientific">Thermofilum adornatum</name>
    <dbReference type="NCBI Taxonomy" id="1365176"/>
    <lineage>
        <taxon>Archaea</taxon>
        <taxon>Thermoproteota</taxon>
        <taxon>Thermoprotei</taxon>
        <taxon>Thermofilales</taxon>
        <taxon>Thermofilaceae</taxon>
        <taxon>Thermofilum</taxon>
    </lineage>
</organism>
<proteinExistence type="predicted"/>
<dbReference type="EMBL" id="DSAY01000172">
    <property type="protein sequence ID" value="HDP15925.1"/>
    <property type="molecule type" value="Genomic_DNA"/>
</dbReference>
<dbReference type="SUPFAM" id="SSF49452">
    <property type="entry name" value="Starch-binding domain-like"/>
    <property type="match status" value="1"/>
</dbReference>
<evidence type="ECO:0008006" key="3">
    <source>
        <dbReference type="Google" id="ProtNLM"/>
    </source>
</evidence>
<dbReference type="GO" id="GO:0030246">
    <property type="term" value="F:carbohydrate binding"/>
    <property type="evidence" value="ECO:0007669"/>
    <property type="project" value="InterPro"/>
</dbReference>
<evidence type="ECO:0000256" key="1">
    <source>
        <dbReference type="SAM" id="Phobius"/>
    </source>
</evidence>
<gene>
    <name evidence="2" type="ORF">ENN26_09170</name>
</gene>
<feature type="transmembrane region" description="Helical" evidence="1">
    <location>
        <begin position="221"/>
        <end position="245"/>
    </location>
</feature>
<reference evidence="2" key="1">
    <citation type="journal article" date="2020" name="mSystems">
        <title>Genome- and Community-Level Interaction Insights into Carbon Utilization and Element Cycling Functions of Hydrothermarchaeota in Hydrothermal Sediment.</title>
        <authorList>
            <person name="Zhou Z."/>
            <person name="Liu Y."/>
            <person name="Xu W."/>
            <person name="Pan J."/>
            <person name="Luo Z.H."/>
            <person name="Li M."/>
        </authorList>
    </citation>
    <scope>NUCLEOTIDE SEQUENCE [LARGE SCALE GENOMIC DNA]</scope>
    <source>
        <strain evidence="2">SpSt-116</strain>
    </source>
</reference>
<accession>A0A7C1GCM3</accession>
<keyword evidence="1" id="KW-0812">Transmembrane</keyword>